<organism evidence="2 3">
    <name type="scientific">Polynucleobacter cosmopolitanus</name>
    <dbReference type="NCBI Taxonomy" id="351345"/>
    <lineage>
        <taxon>Bacteria</taxon>
        <taxon>Pseudomonadati</taxon>
        <taxon>Pseudomonadota</taxon>
        <taxon>Betaproteobacteria</taxon>
        <taxon>Burkholderiales</taxon>
        <taxon>Burkholderiaceae</taxon>
        <taxon>Polynucleobacter</taxon>
    </lineage>
</organism>
<reference evidence="2 3" key="1">
    <citation type="submission" date="2017-06" db="EMBL/GenBank/DDBJ databases">
        <title>Reclassification of a Polynucleobacter cosmopolitanus strain isolated from tropical Lake Victoria as Polynucleobacter victoriensis comb. nov.</title>
        <authorList>
            <person name="Hahn M.W."/>
        </authorList>
    </citation>
    <scope>NUCLEOTIDE SEQUENCE [LARGE SCALE GENOMIC DNA]</scope>
    <source>
        <strain evidence="2 3">MWH-MoIso2</strain>
    </source>
</reference>
<gene>
    <name evidence="2" type="ORF">AOC33_06910</name>
</gene>
<dbReference type="PANTHER" id="PTHR42943:SF2">
    <property type="entry name" value="GLUTATHIONE S-TRANSFERASE KAPPA 1"/>
    <property type="match status" value="1"/>
</dbReference>
<dbReference type="EMBL" id="NJGG01000002">
    <property type="protein sequence ID" value="OXL15223.1"/>
    <property type="molecule type" value="Genomic_DNA"/>
</dbReference>
<dbReference type="InterPro" id="IPR051924">
    <property type="entry name" value="GST_Kappa/NadH"/>
</dbReference>
<dbReference type="GO" id="GO:0006749">
    <property type="term" value="P:glutathione metabolic process"/>
    <property type="evidence" value="ECO:0007669"/>
    <property type="project" value="TreeGrafter"/>
</dbReference>
<sequence>MKIKAYFYFDIISPYAYFFLKSRKVLEDRLEIIPTPIFFPGLLRLQDNRGPAEVPEKRIYTYQFCVWKAQKLKLPFQFPKRHPFVSIPAQRLLLQHHADLTMLDKAFDFVWAQGHDPELEWEEFCVAIGLPKNTPKPQDENIKKALIESTQTAANHGVFGVPSIRIDQQIFWGVDSIDWILEYLTKPEMFSEKEYQAVHSIINPLIEK</sequence>
<keyword evidence="3" id="KW-1185">Reference proteome</keyword>
<dbReference type="Proteomes" id="UP000215188">
    <property type="component" value="Unassembled WGS sequence"/>
</dbReference>
<comment type="caution">
    <text evidence="2">The sequence shown here is derived from an EMBL/GenBank/DDBJ whole genome shotgun (WGS) entry which is preliminary data.</text>
</comment>
<evidence type="ECO:0000313" key="2">
    <source>
        <dbReference type="EMBL" id="OXL15223.1"/>
    </source>
</evidence>
<dbReference type="InterPro" id="IPR001853">
    <property type="entry name" value="DSBA-like_thioredoxin_dom"/>
</dbReference>
<dbReference type="GO" id="GO:0004602">
    <property type="term" value="F:glutathione peroxidase activity"/>
    <property type="evidence" value="ECO:0007669"/>
    <property type="project" value="TreeGrafter"/>
</dbReference>
<evidence type="ECO:0000313" key="3">
    <source>
        <dbReference type="Proteomes" id="UP000215188"/>
    </source>
</evidence>
<dbReference type="InterPro" id="IPR036249">
    <property type="entry name" value="Thioredoxin-like_sf"/>
</dbReference>
<dbReference type="PANTHER" id="PTHR42943">
    <property type="entry name" value="GLUTATHIONE S-TRANSFERASE KAPPA"/>
    <property type="match status" value="1"/>
</dbReference>
<proteinExistence type="predicted"/>
<dbReference type="Gene3D" id="3.40.30.10">
    <property type="entry name" value="Glutaredoxin"/>
    <property type="match status" value="1"/>
</dbReference>
<protein>
    <submittedName>
        <fullName evidence="2">Disulfide bond formation protein DsbA</fullName>
    </submittedName>
</protein>
<name>A0A229FTK9_9BURK</name>
<dbReference type="Pfam" id="PF01323">
    <property type="entry name" value="DSBA"/>
    <property type="match status" value="1"/>
</dbReference>
<accession>A0A229FTK9</accession>
<dbReference type="SUPFAM" id="SSF52833">
    <property type="entry name" value="Thioredoxin-like"/>
    <property type="match status" value="1"/>
</dbReference>
<dbReference type="OrthoDB" id="8560325at2"/>
<dbReference type="GO" id="GO:0004364">
    <property type="term" value="F:glutathione transferase activity"/>
    <property type="evidence" value="ECO:0007669"/>
    <property type="project" value="TreeGrafter"/>
</dbReference>
<evidence type="ECO:0000259" key="1">
    <source>
        <dbReference type="Pfam" id="PF01323"/>
    </source>
</evidence>
<feature type="domain" description="DSBA-like thioredoxin" evidence="1">
    <location>
        <begin position="7"/>
        <end position="184"/>
    </location>
</feature>
<dbReference type="AlphaFoldDB" id="A0A229FTK9"/>